<feature type="region of interest" description="Disordered" evidence="6">
    <location>
        <begin position="359"/>
        <end position="393"/>
    </location>
</feature>
<dbReference type="SUPFAM" id="SSF54373">
    <property type="entry name" value="FAD-linked reductases, C-terminal domain"/>
    <property type="match status" value="1"/>
</dbReference>
<dbReference type="Gene3D" id="3.30.9.10">
    <property type="entry name" value="D-Amino Acid Oxidase, subunit A, domain 2"/>
    <property type="match status" value="1"/>
</dbReference>
<feature type="domain" description="FAD dependent oxidoreductase" evidence="7">
    <location>
        <begin position="17"/>
        <end position="348"/>
    </location>
</feature>
<comment type="catalytic activity">
    <reaction evidence="4">
        <text>glycine + O2 + H2O = glyoxylate + H2O2 + NH4(+)</text>
        <dbReference type="Rhea" id="RHEA:11532"/>
        <dbReference type="ChEBI" id="CHEBI:15377"/>
        <dbReference type="ChEBI" id="CHEBI:15379"/>
        <dbReference type="ChEBI" id="CHEBI:16240"/>
        <dbReference type="ChEBI" id="CHEBI:28938"/>
        <dbReference type="ChEBI" id="CHEBI:36655"/>
        <dbReference type="ChEBI" id="CHEBI:57305"/>
        <dbReference type="EC" id="1.4.3.19"/>
    </reaction>
</comment>
<dbReference type="InterPro" id="IPR012727">
    <property type="entry name" value="Gly_oxidase_ThiO"/>
</dbReference>
<keyword evidence="9" id="KW-1185">Reference proteome</keyword>
<evidence type="ECO:0000313" key="8">
    <source>
        <dbReference type="EMBL" id="WUP53087.1"/>
    </source>
</evidence>
<dbReference type="InterPro" id="IPR006076">
    <property type="entry name" value="FAD-dep_OxRdtase"/>
</dbReference>
<name>A0ABZ1SGJ4_9ACTN</name>
<accession>A0ABZ1SGJ4</accession>
<dbReference type="Gene3D" id="3.50.50.60">
    <property type="entry name" value="FAD/NAD(P)-binding domain"/>
    <property type="match status" value="1"/>
</dbReference>
<dbReference type="GO" id="GO:0043799">
    <property type="term" value="F:glycine oxidase activity"/>
    <property type="evidence" value="ECO:0007669"/>
    <property type="project" value="UniProtKB-EC"/>
</dbReference>
<dbReference type="Proteomes" id="UP001432190">
    <property type="component" value="Chromosome"/>
</dbReference>
<protein>
    <recommendedName>
        <fullName evidence="5">glycine oxidase</fullName>
        <ecNumber evidence="5">1.4.3.19</ecNumber>
    </recommendedName>
</protein>
<dbReference type="PANTHER" id="PTHR13847:SF289">
    <property type="entry name" value="GLYCINE OXIDASE"/>
    <property type="match status" value="1"/>
</dbReference>
<evidence type="ECO:0000313" key="9">
    <source>
        <dbReference type="Proteomes" id="UP001432190"/>
    </source>
</evidence>
<keyword evidence="3 8" id="KW-0560">Oxidoreductase</keyword>
<keyword evidence="2" id="KW-0784">Thiamine biosynthesis</keyword>
<gene>
    <name evidence="8" type="primary">thiO</name>
    <name evidence="8" type="ORF">OG994_28970</name>
</gene>
<dbReference type="EMBL" id="CP108084">
    <property type="protein sequence ID" value="WUP53087.1"/>
    <property type="molecule type" value="Genomic_DNA"/>
</dbReference>
<dbReference type="InterPro" id="IPR036188">
    <property type="entry name" value="FAD/NAD-bd_sf"/>
</dbReference>
<evidence type="ECO:0000256" key="4">
    <source>
        <dbReference type="ARBA" id="ARBA00049872"/>
    </source>
</evidence>
<evidence type="ECO:0000256" key="2">
    <source>
        <dbReference type="ARBA" id="ARBA00022977"/>
    </source>
</evidence>
<dbReference type="Pfam" id="PF01266">
    <property type="entry name" value="DAO"/>
    <property type="match status" value="1"/>
</dbReference>
<dbReference type="SUPFAM" id="SSF51905">
    <property type="entry name" value="FAD/NAD(P)-binding domain"/>
    <property type="match status" value="1"/>
</dbReference>
<comment type="pathway">
    <text evidence="1">Cofactor biosynthesis; thiamine diphosphate biosynthesis.</text>
</comment>
<sequence length="393" mass="40293">MSARPPSTPGGGAGRADVAVVGGGPIGLAVAWRCAARGLRVTVHDPAPGSGASAVAAGMLSPVAEAYFGERELTALLVESARRWPPFAAELAEATGADLGYRTEGTLMVGLTADDLAEARRLWAYQADLGLPVTPLRPTELRDREPALATRVRGGALAATDHQVDPRLLVPALRTAAERAGAVLVPGAVRRLSDVDAVVTVVAAGCGAAALTGLPVRPVKGQVLRLRAPGGAPPGFRHVVRGYADGESVYLVPRDSGEVVVGATVEERRDTDVSAGAVLRLLRAAVELVPELAEYDLVETAAGLRPGTPDNAPILGPLPGRPGVLAATGHHRHGIVLTPVTADLIADLVTTGVPDPLLGPFRPDRFEAGDADAPGPTPPASQGSTPSKEDPWN</sequence>
<dbReference type="PRINTS" id="PR00420">
    <property type="entry name" value="RNGMNOXGNASE"/>
</dbReference>
<dbReference type="RefSeq" id="WP_328853821.1">
    <property type="nucleotide sequence ID" value="NZ_CP108084.1"/>
</dbReference>
<dbReference type="PANTHER" id="PTHR13847">
    <property type="entry name" value="SARCOSINE DEHYDROGENASE-RELATED"/>
    <property type="match status" value="1"/>
</dbReference>
<evidence type="ECO:0000256" key="1">
    <source>
        <dbReference type="ARBA" id="ARBA00004948"/>
    </source>
</evidence>
<dbReference type="EC" id="1.4.3.19" evidence="5"/>
<evidence type="ECO:0000256" key="6">
    <source>
        <dbReference type="SAM" id="MobiDB-lite"/>
    </source>
</evidence>
<evidence type="ECO:0000256" key="3">
    <source>
        <dbReference type="ARBA" id="ARBA00023002"/>
    </source>
</evidence>
<evidence type="ECO:0000256" key="5">
    <source>
        <dbReference type="ARBA" id="ARBA00050018"/>
    </source>
</evidence>
<reference evidence="8" key="1">
    <citation type="submission" date="2022-10" db="EMBL/GenBank/DDBJ databases">
        <title>The complete genomes of actinobacterial strains from the NBC collection.</title>
        <authorList>
            <person name="Joergensen T.S."/>
            <person name="Alvarez Arevalo M."/>
            <person name="Sterndorff E.B."/>
            <person name="Faurdal D."/>
            <person name="Vuksanovic O."/>
            <person name="Mourched A.-S."/>
            <person name="Charusanti P."/>
            <person name="Shaw S."/>
            <person name="Blin K."/>
            <person name="Weber T."/>
        </authorList>
    </citation>
    <scope>NUCLEOTIDE SEQUENCE</scope>
    <source>
        <strain evidence="8">NBC_00256</strain>
    </source>
</reference>
<dbReference type="NCBIfam" id="TIGR02352">
    <property type="entry name" value="thiamin_ThiO"/>
    <property type="match status" value="1"/>
</dbReference>
<organism evidence="8 9">
    <name type="scientific">Micromonospora globbae</name>
    <dbReference type="NCBI Taxonomy" id="1894969"/>
    <lineage>
        <taxon>Bacteria</taxon>
        <taxon>Bacillati</taxon>
        <taxon>Actinomycetota</taxon>
        <taxon>Actinomycetes</taxon>
        <taxon>Micromonosporales</taxon>
        <taxon>Micromonosporaceae</taxon>
        <taxon>Micromonospora</taxon>
    </lineage>
</organism>
<proteinExistence type="predicted"/>
<evidence type="ECO:0000259" key="7">
    <source>
        <dbReference type="Pfam" id="PF01266"/>
    </source>
</evidence>